<proteinExistence type="predicted"/>
<accession>A0A6A8GYQ1</accession>
<keyword evidence="1" id="KW-0456">Lyase</keyword>
<name>A0A6A8GYQ1_9LACO</name>
<comment type="caution">
    <text evidence="1">The sequence shown here is derived from an EMBL/GenBank/DDBJ whole genome shotgun (WGS) entry which is preliminary data.</text>
</comment>
<evidence type="ECO:0000313" key="1">
    <source>
        <dbReference type="EMBL" id="MSA67894.1"/>
    </source>
</evidence>
<dbReference type="GO" id="GO:0016829">
    <property type="term" value="F:lyase activity"/>
    <property type="evidence" value="ECO:0007669"/>
    <property type="project" value="UniProtKB-KW"/>
</dbReference>
<dbReference type="AlphaFoldDB" id="A0A6A8GYQ1"/>
<protein>
    <submittedName>
        <fullName evidence="1">Alginate lyase</fullName>
    </submittedName>
</protein>
<dbReference type="EMBL" id="WKOD01000003">
    <property type="protein sequence ID" value="MSA67894.1"/>
    <property type="molecule type" value="Genomic_DNA"/>
</dbReference>
<gene>
    <name evidence="1" type="ORF">GKC89_01970</name>
</gene>
<sequence length="43" mass="4938">MACNAVPECKKRRNAFKKAVQRFNISAGTISWTRPFCSLIFVF</sequence>
<organism evidence="1">
    <name type="scientific">Ligilactobacillus ruminis</name>
    <dbReference type="NCBI Taxonomy" id="1623"/>
    <lineage>
        <taxon>Bacteria</taxon>
        <taxon>Bacillati</taxon>
        <taxon>Bacillota</taxon>
        <taxon>Bacilli</taxon>
        <taxon>Lactobacillales</taxon>
        <taxon>Lactobacillaceae</taxon>
        <taxon>Ligilactobacillus</taxon>
    </lineage>
</organism>
<reference evidence="1" key="1">
    <citation type="journal article" date="2019" name="Nat. Med.">
        <title>A library of human gut bacterial isolates paired with longitudinal multiomics data enables mechanistic microbiome research.</title>
        <authorList>
            <person name="Poyet M."/>
            <person name="Groussin M."/>
            <person name="Gibbons S.M."/>
            <person name="Avila-Pacheco J."/>
            <person name="Jiang X."/>
            <person name="Kearney S.M."/>
            <person name="Perrotta A.R."/>
            <person name="Berdy B."/>
            <person name="Zhao S."/>
            <person name="Lieberman T.D."/>
            <person name="Swanson P.K."/>
            <person name="Smith M."/>
            <person name="Roesemann S."/>
            <person name="Alexander J.E."/>
            <person name="Rich S.A."/>
            <person name="Livny J."/>
            <person name="Vlamakis H."/>
            <person name="Clish C."/>
            <person name="Bullock K."/>
            <person name="Deik A."/>
            <person name="Scott J."/>
            <person name="Pierce K.A."/>
            <person name="Xavier R.J."/>
            <person name="Alm E.J."/>
        </authorList>
    </citation>
    <scope>NUCLEOTIDE SEQUENCE</scope>
    <source>
        <strain evidence="1">BIOML-A18</strain>
    </source>
</reference>